<evidence type="ECO:0000256" key="23">
    <source>
        <dbReference type="RuleBase" id="RU000304"/>
    </source>
</evidence>
<gene>
    <name evidence="26" type="ORF">BDA96_03G445500</name>
</gene>
<evidence type="ECO:0000256" key="11">
    <source>
        <dbReference type="ARBA" id="ARBA00022729"/>
    </source>
</evidence>
<evidence type="ECO:0000256" key="18">
    <source>
        <dbReference type="ARBA" id="ARBA00023170"/>
    </source>
</evidence>
<evidence type="ECO:0000256" key="2">
    <source>
        <dbReference type="ARBA" id="ARBA00004479"/>
    </source>
</evidence>
<feature type="binding site" evidence="22">
    <location>
        <position position="200"/>
    </location>
    <ligand>
        <name>ATP</name>
        <dbReference type="ChEBI" id="CHEBI:30616"/>
    </ligand>
</feature>
<feature type="chain" id="PRO_5037043525" description="non-specific serine/threonine protein kinase" evidence="24">
    <location>
        <begin position="22"/>
        <end position="466"/>
    </location>
</feature>
<dbReference type="GO" id="GO:0004674">
    <property type="term" value="F:protein serine/threonine kinase activity"/>
    <property type="evidence" value="ECO:0007669"/>
    <property type="project" value="UniProtKB-KW"/>
</dbReference>
<keyword evidence="16" id="KW-1133">Transmembrane helix</keyword>
<dbReference type="InterPro" id="IPR051420">
    <property type="entry name" value="Ser_Thr_Kinases_DiverseReg"/>
</dbReference>
<evidence type="ECO:0000256" key="15">
    <source>
        <dbReference type="ARBA" id="ARBA00022840"/>
    </source>
</evidence>
<dbReference type="InterPro" id="IPR017441">
    <property type="entry name" value="Protein_kinase_ATP_BS"/>
</dbReference>
<evidence type="ECO:0000256" key="17">
    <source>
        <dbReference type="ARBA" id="ARBA00023136"/>
    </source>
</evidence>
<dbReference type="Gene3D" id="3.30.200.20">
    <property type="entry name" value="Phosphorylase Kinase, domain 1"/>
    <property type="match status" value="1"/>
</dbReference>
<dbReference type="Pfam" id="PF00069">
    <property type="entry name" value="Pkinase"/>
    <property type="match status" value="1"/>
</dbReference>
<keyword evidence="9" id="KW-0808">Transferase</keyword>
<dbReference type="InterPro" id="IPR000719">
    <property type="entry name" value="Prot_kinase_dom"/>
</dbReference>
<dbReference type="PROSITE" id="PS00107">
    <property type="entry name" value="PROTEIN_KINASE_ATP"/>
    <property type="match status" value="1"/>
</dbReference>
<reference evidence="26" key="2">
    <citation type="submission" date="2020-10" db="EMBL/GenBank/DDBJ databases">
        <authorList>
            <person name="Cooper E.A."/>
            <person name="Brenton Z.W."/>
            <person name="Flinn B.S."/>
            <person name="Jenkins J."/>
            <person name="Shu S."/>
            <person name="Flowers D."/>
            <person name="Luo F."/>
            <person name="Wang Y."/>
            <person name="Xia P."/>
            <person name="Barry K."/>
            <person name="Daum C."/>
            <person name="Lipzen A."/>
            <person name="Yoshinaga Y."/>
            <person name="Schmutz J."/>
            <person name="Saski C."/>
            <person name="Vermerris W."/>
            <person name="Kresovich S."/>
        </authorList>
    </citation>
    <scope>NUCLEOTIDE SEQUENCE</scope>
</reference>
<evidence type="ECO:0000256" key="22">
    <source>
        <dbReference type="PROSITE-ProRule" id="PRU10141"/>
    </source>
</evidence>
<dbReference type="Gene3D" id="1.10.510.10">
    <property type="entry name" value="Transferase(Phosphotransferase) domain 1"/>
    <property type="match status" value="1"/>
</dbReference>
<evidence type="ECO:0000256" key="19">
    <source>
        <dbReference type="ARBA" id="ARBA00023180"/>
    </source>
</evidence>
<keyword evidence="18" id="KW-0675">Receptor</keyword>
<evidence type="ECO:0000256" key="4">
    <source>
        <dbReference type="ARBA" id="ARBA00012513"/>
    </source>
</evidence>
<dbReference type="EC" id="2.7.11.1" evidence="4"/>
<keyword evidence="10" id="KW-0812">Transmembrane</keyword>
<evidence type="ECO:0000256" key="1">
    <source>
        <dbReference type="ARBA" id="ARBA00004162"/>
    </source>
</evidence>
<dbReference type="GO" id="GO:0005524">
    <property type="term" value="F:ATP binding"/>
    <property type="evidence" value="ECO:0007669"/>
    <property type="project" value="UniProtKB-UniRule"/>
</dbReference>
<dbReference type="InterPro" id="IPR032675">
    <property type="entry name" value="LRR_dom_sf"/>
</dbReference>
<keyword evidence="15 22" id="KW-0067">ATP-binding</keyword>
<evidence type="ECO:0000256" key="5">
    <source>
        <dbReference type="ARBA" id="ARBA00022475"/>
    </source>
</evidence>
<evidence type="ECO:0000256" key="6">
    <source>
        <dbReference type="ARBA" id="ARBA00022527"/>
    </source>
</evidence>
<evidence type="ECO:0000259" key="25">
    <source>
        <dbReference type="PROSITE" id="PS50011"/>
    </source>
</evidence>
<keyword evidence="5" id="KW-1003">Cell membrane</keyword>
<dbReference type="PROSITE" id="PS50011">
    <property type="entry name" value="PROTEIN_KINASE_DOM"/>
    <property type="match status" value="1"/>
</dbReference>
<dbReference type="PANTHER" id="PTHR48005">
    <property type="entry name" value="LEUCINE RICH REPEAT KINASE 2"/>
    <property type="match status" value="1"/>
</dbReference>
<dbReference type="PANTHER" id="PTHR48005:SF16">
    <property type="entry name" value="MDIS1-INTERACTING RECEPTOR LIKE KINASE 2-LIKE ISOFORM X1"/>
    <property type="match status" value="1"/>
</dbReference>
<comment type="caution">
    <text evidence="26">The sequence shown here is derived from an EMBL/GenBank/DDBJ whole genome shotgun (WGS) entry which is preliminary data.</text>
</comment>
<keyword evidence="14" id="KW-0418">Kinase</keyword>
<comment type="similarity">
    <text evidence="3">Belongs to the protein kinase superfamily. Ser/Thr protein kinase family.</text>
</comment>
<dbReference type="Gene3D" id="3.80.10.10">
    <property type="entry name" value="Ribonuclease Inhibitor"/>
    <property type="match status" value="1"/>
</dbReference>
<dbReference type="FunFam" id="1.10.510.10:FF:000479">
    <property type="entry name" value="Leucine-rich repeat receptor-like protein kinase"/>
    <property type="match status" value="1"/>
</dbReference>
<keyword evidence="17" id="KW-0472">Membrane</keyword>
<protein>
    <recommendedName>
        <fullName evidence="4">non-specific serine/threonine protein kinase</fullName>
        <ecNumber evidence="4">2.7.11.1</ecNumber>
    </recommendedName>
</protein>
<evidence type="ECO:0000256" key="16">
    <source>
        <dbReference type="ARBA" id="ARBA00022989"/>
    </source>
</evidence>
<evidence type="ECO:0000256" key="9">
    <source>
        <dbReference type="ARBA" id="ARBA00022679"/>
    </source>
</evidence>
<evidence type="ECO:0000256" key="10">
    <source>
        <dbReference type="ARBA" id="ARBA00022692"/>
    </source>
</evidence>
<dbReference type="SMART" id="SM00220">
    <property type="entry name" value="S_TKc"/>
    <property type="match status" value="1"/>
</dbReference>
<name>A0A921RIM3_SORBI</name>
<feature type="signal peptide" evidence="24">
    <location>
        <begin position="1"/>
        <end position="21"/>
    </location>
</feature>
<evidence type="ECO:0000256" key="13">
    <source>
        <dbReference type="ARBA" id="ARBA00022741"/>
    </source>
</evidence>
<reference evidence="26" key="1">
    <citation type="journal article" date="2019" name="BMC Genomics">
        <title>A new reference genome for Sorghum bicolor reveals high levels of sequence similarity between sweet and grain genotypes: implications for the genetics of sugar metabolism.</title>
        <authorList>
            <person name="Cooper E.A."/>
            <person name="Brenton Z.W."/>
            <person name="Flinn B.S."/>
            <person name="Jenkins J."/>
            <person name="Shu S."/>
            <person name="Flowers D."/>
            <person name="Luo F."/>
            <person name="Wang Y."/>
            <person name="Xia P."/>
            <person name="Barry K."/>
            <person name="Daum C."/>
            <person name="Lipzen A."/>
            <person name="Yoshinaga Y."/>
            <person name="Schmutz J."/>
            <person name="Saski C."/>
            <person name="Vermerris W."/>
            <person name="Kresovich S."/>
        </authorList>
    </citation>
    <scope>NUCLEOTIDE SEQUENCE</scope>
</reference>
<evidence type="ECO:0000256" key="7">
    <source>
        <dbReference type="ARBA" id="ARBA00022553"/>
    </source>
</evidence>
<dbReference type="EMBL" id="CM027682">
    <property type="protein sequence ID" value="KAG0540857.1"/>
    <property type="molecule type" value="Genomic_DNA"/>
</dbReference>
<accession>A0A921RIM3</accession>
<keyword evidence="6 23" id="KW-0723">Serine/threonine-protein kinase</keyword>
<evidence type="ECO:0000256" key="14">
    <source>
        <dbReference type="ARBA" id="ARBA00022777"/>
    </source>
</evidence>
<feature type="domain" description="Protein kinase" evidence="25">
    <location>
        <begin position="172"/>
        <end position="443"/>
    </location>
</feature>
<evidence type="ECO:0000256" key="21">
    <source>
        <dbReference type="ARBA" id="ARBA00048679"/>
    </source>
</evidence>
<comment type="catalytic activity">
    <reaction evidence="21">
        <text>L-seryl-[protein] + ATP = O-phospho-L-seryl-[protein] + ADP + H(+)</text>
        <dbReference type="Rhea" id="RHEA:17989"/>
        <dbReference type="Rhea" id="RHEA-COMP:9863"/>
        <dbReference type="Rhea" id="RHEA-COMP:11604"/>
        <dbReference type="ChEBI" id="CHEBI:15378"/>
        <dbReference type="ChEBI" id="CHEBI:29999"/>
        <dbReference type="ChEBI" id="CHEBI:30616"/>
        <dbReference type="ChEBI" id="CHEBI:83421"/>
        <dbReference type="ChEBI" id="CHEBI:456216"/>
        <dbReference type="EC" id="2.7.11.1"/>
    </reaction>
</comment>
<evidence type="ECO:0000313" key="27">
    <source>
        <dbReference type="Proteomes" id="UP000807115"/>
    </source>
</evidence>
<keyword evidence="11 24" id="KW-0732">Signal</keyword>
<keyword evidence="13 22" id="KW-0547">Nucleotide-binding</keyword>
<dbReference type="FunFam" id="3.30.200.20:FF:000309">
    <property type="entry name" value="Leucine-rich repeat receptor protein kinase MSP1"/>
    <property type="match status" value="1"/>
</dbReference>
<dbReference type="AlphaFoldDB" id="A0A921RIM3"/>
<comment type="catalytic activity">
    <reaction evidence="20">
        <text>L-threonyl-[protein] + ATP = O-phospho-L-threonyl-[protein] + ADP + H(+)</text>
        <dbReference type="Rhea" id="RHEA:46608"/>
        <dbReference type="Rhea" id="RHEA-COMP:11060"/>
        <dbReference type="Rhea" id="RHEA-COMP:11605"/>
        <dbReference type="ChEBI" id="CHEBI:15378"/>
        <dbReference type="ChEBI" id="CHEBI:30013"/>
        <dbReference type="ChEBI" id="CHEBI:30616"/>
        <dbReference type="ChEBI" id="CHEBI:61977"/>
        <dbReference type="ChEBI" id="CHEBI:456216"/>
        <dbReference type="EC" id="2.7.11.1"/>
    </reaction>
</comment>
<dbReference type="InterPro" id="IPR011009">
    <property type="entry name" value="Kinase-like_dom_sf"/>
</dbReference>
<dbReference type="PROSITE" id="PS00108">
    <property type="entry name" value="PROTEIN_KINASE_ST"/>
    <property type="match status" value="1"/>
</dbReference>
<dbReference type="InterPro" id="IPR013210">
    <property type="entry name" value="LRR_N_plant-typ"/>
</dbReference>
<evidence type="ECO:0000256" key="24">
    <source>
        <dbReference type="SAM" id="SignalP"/>
    </source>
</evidence>
<sequence>MGLLAFKISLVLLLVMPNILCGAISMTSQLDHQADTLLRRKSSLNSFSYGCLHTWSKRSSPCDWIGVTCSAMVPHHHGPNPNDAVQVVANISLRGCYLEGRLDHLHFADLSELYDVDLSNNFLNGSIPSIVVYRRRKSSKVGDKSKSNDMVSILNFDGKIAFQDILDATECFDDKYCIGTGGYSSVFRAELEGGRIYAIKLLHSVDYTDEKAFHAEIQVLTKVRHRCIVKLYGYCSHSKCKFLAYDFIQRGSLASNLQDEQLAKELNWSKRVAIVKDVAQALSYLHHDYDTPIIHRDIKSSNILLDCDFKACVSDFGLAQTLKHNSSSWSTIVGTCGYIAPELSSTMVFTEKCDVYSFGVLTMEVVMGKHPGDLLLPFFCRTEQRTKLEDILDHRITVPTRAEEKDIILLMLAAFACLQICPKVRPTMQQACQALTNRICPTVILRPIQEVTLQDLHDFCRIIQTM</sequence>
<dbReference type="Proteomes" id="UP000807115">
    <property type="component" value="Chromosome 3"/>
</dbReference>
<keyword evidence="19" id="KW-0325">Glycoprotein</keyword>
<dbReference type="SUPFAM" id="SSF56112">
    <property type="entry name" value="Protein kinase-like (PK-like)"/>
    <property type="match status" value="1"/>
</dbReference>
<comment type="subcellular location">
    <subcellularLocation>
        <location evidence="1">Cell membrane</location>
        <topology evidence="1">Single-pass membrane protein</topology>
    </subcellularLocation>
    <subcellularLocation>
        <location evidence="2">Membrane</location>
        <topology evidence="2">Single-pass type I membrane protein</topology>
    </subcellularLocation>
</comment>
<evidence type="ECO:0000256" key="20">
    <source>
        <dbReference type="ARBA" id="ARBA00047899"/>
    </source>
</evidence>
<dbReference type="InterPro" id="IPR008271">
    <property type="entry name" value="Ser/Thr_kinase_AS"/>
</dbReference>
<keyword evidence="7" id="KW-0597">Phosphoprotein</keyword>
<evidence type="ECO:0000256" key="12">
    <source>
        <dbReference type="ARBA" id="ARBA00022737"/>
    </source>
</evidence>
<proteinExistence type="inferred from homology"/>
<keyword evidence="12" id="KW-0677">Repeat</keyword>
<evidence type="ECO:0000313" key="26">
    <source>
        <dbReference type="EMBL" id="KAG0540857.1"/>
    </source>
</evidence>
<keyword evidence="8" id="KW-0433">Leucine-rich repeat</keyword>
<dbReference type="GO" id="GO:0005886">
    <property type="term" value="C:plasma membrane"/>
    <property type="evidence" value="ECO:0007669"/>
    <property type="project" value="UniProtKB-SubCell"/>
</dbReference>
<dbReference type="Pfam" id="PF08263">
    <property type="entry name" value="LRRNT_2"/>
    <property type="match status" value="1"/>
</dbReference>
<organism evidence="26 27">
    <name type="scientific">Sorghum bicolor</name>
    <name type="common">Sorghum</name>
    <name type="synonym">Sorghum vulgare</name>
    <dbReference type="NCBI Taxonomy" id="4558"/>
    <lineage>
        <taxon>Eukaryota</taxon>
        <taxon>Viridiplantae</taxon>
        <taxon>Streptophyta</taxon>
        <taxon>Embryophyta</taxon>
        <taxon>Tracheophyta</taxon>
        <taxon>Spermatophyta</taxon>
        <taxon>Magnoliopsida</taxon>
        <taxon>Liliopsida</taxon>
        <taxon>Poales</taxon>
        <taxon>Poaceae</taxon>
        <taxon>PACMAD clade</taxon>
        <taxon>Panicoideae</taxon>
        <taxon>Andropogonodae</taxon>
        <taxon>Andropogoneae</taxon>
        <taxon>Sorghinae</taxon>
        <taxon>Sorghum</taxon>
    </lineage>
</organism>
<evidence type="ECO:0000256" key="3">
    <source>
        <dbReference type="ARBA" id="ARBA00008684"/>
    </source>
</evidence>
<evidence type="ECO:0000256" key="8">
    <source>
        <dbReference type="ARBA" id="ARBA00022614"/>
    </source>
</evidence>
<dbReference type="SUPFAM" id="SSF52058">
    <property type="entry name" value="L domain-like"/>
    <property type="match status" value="1"/>
</dbReference>